<feature type="region of interest" description="Disordered" evidence="1">
    <location>
        <begin position="206"/>
        <end position="225"/>
    </location>
</feature>
<proteinExistence type="predicted"/>
<feature type="region of interest" description="Disordered" evidence="1">
    <location>
        <begin position="77"/>
        <end position="121"/>
    </location>
</feature>
<accession>A0AB34IT02</accession>
<feature type="region of interest" description="Disordered" evidence="1">
    <location>
        <begin position="1"/>
        <end position="60"/>
    </location>
</feature>
<dbReference type="Proteomes" id="UP001515480">
    <property type="component" value="Unassembled WGS sequence"/>
</dbReference>
<dbReference type="EMBL" id="JBGBPQ010000018">
    <property type="protein sequence ID" value="KAL1507161.1"/>
    <property type="molecule type" value="Genomic_DNA"/>
</dbReference>
<sequence>MPRSFSSFLPGRRKKGGKHSPPPMGASAKESGVTVINHGVATEDVEAYGESTRDDQSGRASMMEWLKDVLPAHLQPRISRRNFSHSSSEGLGGSPRKSRVSRVSRGGQGTSKTPCRPVVEQRVANEPMSAAEMMSEAHRHAMIKQLRAEAAAEREKRDDLQRSSSLPVQTFRRLGRAFTGRSAKNKKADQNRGGSSNLGAITAADDLTAGPATGGSEVQSVSGVL</sequence>
<feature type="region of interest" description="Disordered" evidence="1">
    <location>
        <begin position="147"/>
        <end position="199"/>
    </location>
</feature>
<evidence type="ECO:0000256" key="1">
    <source>
        <dbReference type="SAM" id="MobiDB-lite"/>
    </source>
</evidence>
<feature type="compositionally biased region" description="Basic and acidic residues" evidence="1">
    <location>
        <begin position="147"/>
        <end position="161"/>
    </location>
</feature>
<evidence type="ECO:0000313" key="3">
    <source>
        <dbReference type="Proteomes" id="UP001515480"/>
    </source>
</evidence>
<organism evidence="2 3">
    <name type="scientific">Prymnesium parvum</name>
    <name type="common">Toxic golden alga</name>
    <dbReference type="NCBI Taxonomy" id="97485"/>
    <lineage>
        <taxon>Eukaryota</taxon>
        <taxon>Haptista</taxon>
        <taxon>Haptophyta</taxon>
        <taxon>Prymnesiophyceae</taxon>
        <taxon>Prymnesiales</taxon>
        <taxon>Prymnesiaceae</taxon>
        <taxon>Prymnesium</taxon>
    </lineage>
</organism>
<feature type="compositionally biased region" description="Polar residues" evidence="1">
    <location>
        <begin position="216"/>
        <end position="225"/>
    </location>
</feature>
<comment type="caution">
    <text evidence="2">The sequence shown here is derived from an EMBL/GenBank/DDBJ whole genome shotgun (WGS) entry which is preliminary data.</text>
</comment>
<name>A0AB34IT02_PRYPA</name>
<keyword evidence="3" id="KW-1185">Reference proteome</keyword>
<protein>
    <submittedName>
        <fullName evidence="2">Uncharacterized protein</fullName>
    </submittedName>
</protein>
<gene>
    <name evidence="2" type="ORF">AB1Y20_008012</name>
</gene>
<evidence type="ECO:0000313" key="2">
    <source>
        <dbReference type="EMBL" id="KAL1507161.1"/>
    </source>
</evidence>
<dbReference type="AlphaFoldDB" id="A0AB34IT02"/>
<reference evidence="2 3" key="1">
    <citation type="journal article" date="2024" name="Science">
        <title>Giant polyketide synthase enzymes in the biosynthesis of giant marine polyether toxins.</title>
        <authorList>
            <person name="Fallon T.R."/>
            <person name="Shende V.V."/>
            <person name="Wierzbicki I.H."/>
            <person name="Pendleton A.L."/>
            <person name="Watervoot N.F."/>
            <person name="Auber R.P."/>
            <person name="Gonzalez D.J."/>
            <person name="Wisecaver J.H."/>
            <person name="Moore B.S."/>
        </authorList>
    </citation>
    <scope>NUCLEOTIDE SEQUENCE [LARGE SCALE GENOMIC DNA]</scope>
    <source>
        <strain evidence="2 3">12B1</strain>
    </source>
</reference>